<comment type="subcellular location">
    <subcellularLocation>
        <location evidence="1">Cell membrane</location>
        <topology evidence="1">Multi-pass membrane protein</topology>
    </subcellularLocation>
</comment>
<evidence type="ECO:0000313" key="9">
    <source>
        <dbReference type="EMBL" id="GIG44552.1"/>
    </source>
</evidence>
<keyword evidence="5 7" id="KW-0472">Membrane</keyword>
<evidence type="ECO:0000256" key="6">
    <source>
        <dbReference type="ARBA" id="ARBA00038076"/>
    </source>
</evidence>
<feature type="transmembrane region" description="Helical" evidence="7">
    <location>
        <begin position="976"/>
        <end position="995"/>
    </location>
</feature>
<dbReference type="RefSeq" id="WP_203846379.1">
    <property type="nucleotide sequence ID" value="NZ_BAAAVW010000040.1"/>
</dbReference>
<keyword evidence="4 7" id="KW-1133">Transmembrane helix</keyword>
<comment type="caution">
    <text evidence="9">The sequence shown here is derived from an EMBL/GenBank/DDBJ whole genome shotgun (WGS) entry which is preliminary data.</text>
</comment>
<evidence type="ECO:0000256" key="3">
    <source>
        <dbReference type="ARBA" id="ARBA00022692"/>
    </source>
</evidence>
<feature type="transmembrane region" description="Helical" evidence="7">
    <location>
        <begin position="882"/>
        <end position="901"/>
    </location>
</feature>
<dbReference type="InterPro" id="IPR050250">
    <property type="entry name" value="Macrolide_Exporter_MacB"/>
</dbReference>
<dbReference type="PANTHER" id="PTHR30572">
    <property type="entry name" value="MEMBRANE COMPONENT OF TRANSPORTER-RELATED"/>
    <property type="match status" value="1"/>
</dbReference>
<dbReference type="Proteomes" id="UP000660611">
    <property type="component" value="Unassembled WGS sequence"/>
</dbReference>
<feature type="transmembrane region" description="Helical" evidence="7">
    <location>
        <begin position="417"/>
        <end position="438"/>
    </location>
</feature>
<feature type="transmembrane region" description="Helical" evidence="7">
    <location>
        <begin position="928"/>
        <end position="950"/>
    </location>
</feature>
<dbReference type="EMBL" id="BONQ01000038">
    <property type="protein sequence ID" value="GIG44552.1"/>
    <property type="molecule type" value="Genomic_DNA"/>
</dbReference>
<dbReference type="PANTHER" id="PTHR30572:SF4">
    <property type="entry name" value="ABC TRANSPORTER PERMEASE YTRF"/>
    <property type="match status" value="1"/>
</dbReference>
<evidence type="ECO:0000259" key="8">
    <source>
        <dbReference type="Pfam" id="PF02687"/>
    </source>
</evidence>
<evidence type="ECO:0000256" key="5">
    <source>
        <dbReference type="ARBA" id="ARBA00023136"/>
    </source>
</evidence>
<feature type="transmembrane region" description="Helical" evidence="7">
    <location>
        <begin position="333"/>
        <end position="359"/>
    </location>
</feature>
<feature type="transmembrane region" description="Helical" evidence="7">
    <location>
        <begin position="379"/>
        <end position="397"/>
    </location>
</feature>
<feature type="domain" description="ABC3 transporter permease C-terminal" evidence="8">
    <location>
        <begin position="296"/>
        <end position="391"/>
    </location>
</feature>
<feature type="transmembrane region" description="Helical" evidence="7">
    <location>
        <begin position="506"/>
        <end position="525"/>
    </location>
</feature>
<evidence type="ECO:0000256" key="1">
    <source>
        <dbReference type="ARBA" id="ARBA00004651"/>
    </source>
</evidence>
<organism evidence="9 10">
    <name type="scientific">Dactylosporangium siamense</name>
    <dbReference type="NCBI Taxonomy" id="685454"/>
    <lineage>
        <taxon>Bacteria</taxon>
        <taxon>Bacillati</taxon>
        <taxon>Actinomycetota</taxon>
        <taxon>Actinomycetes</taxon>
        <taxon>Micromonosporales</taxon>
        <taxon>Micromonosporaceae</taxon>
        <taxon>Dactylosporangium</taxon>
    </lineage>
</organism>
<keyword evidence="3 7" id="KW-0812">Transmembrane</keyword>
<comment type="similarity">
    <text evidence="6">Belongs to the ABC-4 integral membrane protein family.</text>
</comment>
<keyword evidence="10" id="KW-1185">Reference proteome</keyword>
<evidence type="ECO:0000256" key="7">
    <source>
        <dbReference type="SAM" id="Phobius"/>
    </source>
</evidence>
<dbReference type="GO" id="GO:0022857">
    <property type="term" value="F:transmembrane transporter activity"/>
    <property type="evidence" value="ECO:0007669"/>
    <property type="project" value="TreeGrafter"/>
</dbReference>
<feature type="transmembrane region" description="Helical" evidence="7">
    <location>
        <begin position="450"/>
        <end position="474"/>
    </location>
</feature>
<accession>A0A919PJD3</accession>
<dbReference type="GO" id="GO:0005886">
    <property type="term" value="C:plasma membrane"/>
    <property type="evidence" value="ECO:0007669"/>
    <property type="project" value="UniProtKB-SubCell"/>
</dbReference>
<proteinExistence type="inferred from homology"/>
<evidence type="ECO:0000256" key="2">
    <source>
        <dbReference type="ARBA" id="ARBA00022475"/>
    </source>
</evidence>
<evidence type="ECO:0000256" key="4">
    <source>
        <dbReference type="ARBA" id="ARBA00022989"/>
    </source>
</evidence>
<dbReference type="Pfam" id="PF02687">
    <property type="entry name" value="FtsX"/>
    <property type="match status" value="1"/>
</dbReference>
<protein>
    <recommendedName>
        <fullName evidence="8">ABC3 transporter permease C-terminal domain-containing protein</fullName>
    </recommendedName>
</protein>
<evidence type="ECO:0000313" key="10">
    <source>
        <dbReference type="Proteomes" id="UP000660611"/>
    </source>
</evidence>
<keyword evidence="2" id="KW-1003">Cell membrane</keyword>
<name>A0A919PJD3_9ACTN</name>
<dbReference type="AlphaFoldDB" id="A0A919PJD3"/>
<feature type="transmembrane region" description="Helical" evidence="7">
    <location>
        <begin position="292"/>
        <end position="313"/>
    </location>
</feature>
<dbReference type="InterPro" id="IPR003838">
    <property type="entry name" value="ABC3_permease_C"/>
</dbReference>
<sequence length="1004" mass="106685">MIGLVLSMIRARPGQAVTAFVLAMLAMAAAVSAPVYITTADRAVVASEVAAAPVNELVVQARRETKAGDRAFEDLAPKVFVFPGFSTVFSAETNAYVQSPVEGVEAIAPRFVYRDDACAHVRVVEGRCFISQSEIILSKPTLDQLKIKVGAVLGVDWGTFDAEGQEWVPLGKPTTMSVVGAYEPIDATEQYWADFGYFDDRPSARRVTAPVLANRLSLESIERLTERQALDVVIDHAAITGDSLVAVNAAIESGRAQLAGLSGSPTVKADLPHLLSRIEHDRSLVAQVVPVGAVPLVLLCWFVLFVAVASATAERRLELGLMSLRGVTFPRRWWLAAGESIVPILLGAAAGFVLGHYLVRLAAWLLLGSSGDVPLSEGANLWAAVAVAGAVAAAVLAQRAELAKKTIDLLRNVPSRLSRWGAPVFEVAVVVLAVVAVLQLREGDGGLTGFAIFGPSLVVIAFGLLAARGVLPLAERNGRRALRRGRIGPTLAAYAMARRPGSQRTLALFVVAIALACFAATAATASDDNRDLRIRVELGADRILTVEPVSRTELLSKVRALDPAGDFAMATAMLPKSEDPAVPRVLGVDSERLAKVALWNDSRLTAAEAAALLRPDVPRDSIIVDNKDVTLDITVNKLVDAFRVRFVMVVIPLDGSAAGEVDFGAPQLGRRTYIRNLPMCVNKCRLAALRIRQPEDRGFDATITLHSMAQRGETITDFSDGEQWRVPETPGPVLMVPELTSADGGLRMDVSGYKGADVAFTLMPTDAPVPMPVVMARAAGMGDHMAGFDGSRIVVKTAGEVDQVPRMGSKGGIVDLDYAERLSSGGADTISPQIWLNAKAPADILARVEAQGLRVMSDQRIGPLRAALDEQGPAVALRFHELAASLAVLLAGGAMWLVTALDRQRRGGELRALRAQGVARRDASANGYLALVGTAAVIGPFAALASWLLVREHLPVFTDDPDTFPVPIWPSPLPVAVAWAAAVLTLAGVALLAGARLRAATRQR</sequence>
<reference evidence="9" key="1">
    <citation type="submission" date="2021-01" db="EMBL/GenBank/DDBJ databases">
        <title>Whole genome shotgun sequence of Dactylosporangium siamense NBRC 106093.</title>
        <authorList>
            <person name="Komaki H."/>
            <person name="Tamura T."/>
        </authorList>
    </citation>
    <scope>NUCLEOTIDE SEQUENCE</scope>
    <source>
        <strain evidence="9">NBRC 106093</strain>
    </source>
</reference>
<gene>
    <name evidence="9" type="ORF">Dsi01nite_025930</name>
</gene>